<evidence type="ECO:0000256" key="12">
    <source>
        <dbReference type="PIRSR" id="PIRSR039102-3"/>
    </source>
</evidence>
<evidence type="ECO:0000259" key="14">
    <source>
        <dbReference type="PROSITE" id="PS50975"/>
    </source>
</evidence>
<evidence type="ECO:0000256" key="7">
    <source>
        <dbReference type="ARBA" id="ARBA00022960"/>
    </source>
</evidence>
<feature type="binding site" evidence="12">
    <location>
        <position position="318"/>
    </location>
    <ligand>
        <name>Mg(2+)</name>
        <dbReference type="ChEBI" id="CHEBI:18420"/>
        <label>1</label>
    </ligand>
</feature>
<keyword evidence="8 10" id="KW-0573">Peptidoglycan synthesis</keyword>
<dbReference type="Gene3D" id="3.30.1490.20">
    <property type="entry name" value="ATP-grasp fold, A domain"/>
    <property type="match status" value="1"/>
</dbReference>
<gene>
    <name evidence="10" type="primary">ddl</name>
    <name evidence="15" type="ORF">GNE07_03270</name>
</gene>
<dbReference type="HAMAP" id="MF_00047">
    <property type="entry name" value="Dala_Dala_lig"/>
    <property type="match status" value="1"/>
</dbReference>
<evidence type="ECO:0000256" key="4">
    <source>
        <dbReference type="ARBA" id="ARBA00022598"/>
    </source>
</evidence>
<evidence type="ECO:0000256" key="13">
    <source>
        <dbReference type="PROSITE-ProRule" id="PRU00409"/>
    </source>
</evidence>
<dbReference type="GO" id="GO:0008360">
    <property type="term" value="P:regulation of cell shape"/>
    <property type="evidence" value="ECO:0007669"/>
    <property type="project" value="UniProtKB-KW"/>
</dbReference>
<feature type="domain" description="ATP-grasp" evidence="14">
    <location>
        <begin position="160"/>
        <end position="351"/>
    </location>
</feature>
<feature type="active site" evidence="11">
    <location>
        <position position="198"/>
    </location>
</feature>
<reference evidence="15 16" key="1">
    <citation type="submission" date="2019-09" db="EMBL/GenBank/DDBJ databases">
        <title>Draft genome sequencing of Hungatella hathewayi 123Y-2.</title>
        <authorList>
            <person name="Lv Q."/>
            <person name="Li S."/>
        </authorList>
    </citation>
    <scope>NUCLEOTIDE SEQUENCE [LARGE SCALE GENOMIC DNA]</scope>
    <source>
        <strain evidence="15 16">123Y-2</strain>
    </source>
</reference>
<dbReference type="Pfam" id="PF01820">
    <property type="entry name" value="Dala_Dala_lig_N"/>
    <property type="match status" value="1"/>
</dbReference>
<dbReference type="InterPro" id="IPR011095">
    <property type="entry name" value="Dala_Dala_lig_C"/>
</dbReference>
<keyword evidence="6 13" id="KW-0067">ATP-binding</keyword>
<keyword evidence="12" id="KW-0479">Metal-binding</keyword>
<accession>A0AAW9WAA9</accession>
<dbReference type="NCBIfam" id="NF002378">
    <property type="entry name" value="PRK01372.1"/>
    <property type="match status" value="1"/>
</dbReference>
<evidence type="ECO:0000313" key="16">
    <source>
        <dbReference type="Proteomes" id="UP000434223"/>
    </source>
</evidence>
<dbReference type="GO" id="GO:0009252">
    <property type="term" value="P:peptidoglycan biosynthetic process"/>
    <property type="evidence" value="ECO:0007669"/>
    <property type="project" value="UniProtKB-UniRule"/>
</dbReference>
<dbReference type="PANTHER" id="PTHR23132">
    <property type="entry name" value="D-ALANINE--D-ALANINE LIGASE"/>
    <property type="match status" value="1"/>
</dbReference>
<dbReference type="PROSITE" id="PS00843">
    <property type="entry name" value="DALA_DALA_LIGASE_1"/>
    <property type="match status" value="1"/>
</dbReference>
<dbReference type="SUPFAM" id="SSF52440">
    <property type="entry name" value="PreATP-grasp domain"/>
    <property type="match status" value="1"/>
</dbReference>
<sequence>MLFIIKGKKIGQKKGHIMKIIVLAGGYSPEREVSLSSGSLIANALMEQGHEVFFLDPWPGIREGEEVRYRTREEGYHFSSEIGMEAPDLEKLRAGHGMKKTLIGPGVLKACRETDMVFIALHGGAGEDGQIQAVLEAYGIPHTGSSWKGCLLAMDKNISKIFMRTAGVATPDWYLAEKGKTSRPDFLPCVVKPLDCGSSVGVTIVEREEEWSAALEAAFSHGGRVLVEKKITGREFSVGVLGDRALPAIEIIPESGFYDYKNKYQPGMTREICPAWIDGMQEVKMKETALTVHRILELGYYSRVDFMMDEDGAVYCLEANTLPGMTPLSLLPQEAKAAGITYHELCEAIVNNGKGAAL</sequence>
<dbReference type="AlphaFoldDB" id="A0AAW9WAA9"/>
<evidence type="ECO:0000256" key="11">
    <source>
        <dbReference type="PIRSR" id="PIRSR039102-1"/>
    </source>
</evidence>
<dbReference type="InterPro" id="IPR005905">
    <property type="entry name" value="D_ala_D_ala"/>
</dbReference>
<dbReference type="Gene3D" id="3.30.470.20">
    <property type="entry name" value="ATP-grasp fold, B domain"/>
    <property type="match status" value="1"/>
</dbReference>
<feature type="binding site" evidence="12">
    <location>
        <position position="305"/>
    </location>
    <ligand>
        <name>Mg(2+)</name>
        <dbReference type="ChEBI" id="CHEBI:18420"/>
        <label>1</label>
    </ligand>
</feature>
<comment type="subcellular location">
    <subcellularLocation>
        <location evidence="1 10">Cytoplasm</location>
    </subcellularLocation>
</comment>
<dbReference type="InterPro" id="IPR013815">
    <property type="entry name" value="ATP_grasp_subdomain_1"/>
</dbReference>
<dbReference type="GO" id="GO:0005524">
    <property type="term" value="F:ATP binding"/>
    <property type="evidence" value="ECO:0007669"/>
    <property type="project" value="UniProtKB-UniRule"/>
</dbReference>
<keyword evidence="12" id="KW-0460">Magnesium</keyword>
<dbReference type="InterPro" id="IPR011127">
    <property type="entry name" value="Dala_Dala_lig_N"/>
</dbReference>
<name>A0AAW9WAA9_9FIRM</name>
<evidence type="ECO:0000256" key="9">
    <source>
        <dbReference type="ARBA" id="ARBA00023316"/>
    </source>
</evidence>
<comment type="catalytic activity">
    <reaction evidence="10">
        <text>2 D-alanine + ATP = D-alanyl-D-alanine + ADP + phosphate + H(+)</text>
        <dbReference type="Rhea" id="RHEA:11224"/>
        <dbReference type="ChEBI" id="CHEBI:15378"/>
        <dbReference type="ChEBI" id="CHEBI:30616"/>
        <dbReference type="ChEBI" id="CHEBI:43474"/>
        <dbReference type="ChEBI" id="CHEBI:57416"/>
        <dbReference type="ChEBI" id="CHEBI:57822"/>
        <dbReference type="ChEBI" id="CHEBI:456216"/>
        <dbReference type="EC" id="6.3.2.4"/>
    </reaction>
</comment>
<dbReference type="Proteomes" id="UP000434223">
    <property type="component" value="Unassembled WGS sequence"/>
</dbReference>
<keyword evidence="9 10" id="KW-0961">Cell wall biogenesis/degradation</keyword>
<evidence type="ECO:0000313" key="15">
    <source>
        <dbReference type="EMBL" id="MUB62095.1"/>
    </source>
</evidence>
<feature type="active site" evidence="11">
    <location>
        <position position="30"/>
    </location>
</feature>
<dbReference type="GO" id="GO:0008716">
    <property type="term" value="F:D-alanine-D-alanine ligase activity"/>
    <property type="evidence" value="ECO:0007669"/>
    <property type="project" value="UniProtKB-UniRule"/>
</dbReference>
<evidence type="ECO:0000256" key="5">
    <source>
        <dbReference type="ARBA" id="ARBA00022741"/>
    </source>
</evidence>
<evidence type="ECO:0000256" key="6">
    <source>
        <dbReference type="ARBA" id="ARBA00022840"/>
    </source>
</evidence>
<dbReference type="InterPro" id="IPR011761">
    <property type="entry name" value="ATP-grasp"/>
</dbReference>
<dbReference type="InterPro" id="IPR016185">
    <property type="entry name" value="PreATP-grasp_dom_sf"/>
</dbReference>
<protein>
    <recommendedName>
        <fullName evidence="10">D-alanine--D-alanine ligase</fullName>
        <ecNumber evidence="10">6.3.2.4</ecNumber>
    </recommendedName>
    <alternativeName>
        <fullName evidence="10">D-Ala-D-Ala ligase</fullName>
    </alternativeName>
    <alternativeName>
        <fullName evidence="10">D-alanylalanine synthetase</fullName>
    </alternativeName>
</protein>
<keyword evidence="3 10" id="KW-0963">Cytoplasm</keyword>
<keyword evidence="12" id="KW-0464">Manganese</keyword>
<keyword evidence="5 13" id="KW-0547">Nucleotide-binding</keyword>
<evidence type="ECO:0000256" key="3">
    <source>
        <dbReference type="ARBA" id="ARBA00022490"/>
    </source>
</evidence>
<comment type="similarity">
    <text evidence="2 10">Belongs to the D-alanine--D-alanine ligase family.</text>
</comment>
<dbReference type="GO" id="GO:0071555">
    <property type="term" value="P:cell wall organization"/>
    <property type="evidence" value="ECO:0007669"/>
    <property type="project" value="UniProtKB-KW"/>
</dbReference>
<feature type="active site" evidence="11">
    <location>
        <position position="329"/>
    </location>
</feature>
<evidence type="ECO:0000256" key="2">
    <source>
        <dbReference type="ARBA" id="ARBA00010871"/>
    </source>
</evidence>
<dbReference type="Gene3D" id="3.40.50.20">
    <property type="match status" value="1"/>
</dbReference>
<dbReference type="PANTHER" id="PTHR23132:SF23">
    <property type="entry name" value="D-ALANINE--D-ALANINE LIGASE B"/>
    <property type="match status" value="1"/>
</dbReference>
<evidence type="ECO:0000256" key="8">
    <source>
        <dbReference type="ARBA" id="ARBA00022984"/>
    </source>
</evidence>
<dbReference type="SUPFAM" id="SSF56059">
    <property type="entry name" value="Glutathione synthetase ATP-binding domain-like"/>
    <property type="match status" value="1"/>
</dbReference>
<evidence type="ECO:0000256" key="10">
    <source>
        <dbReference type="HAMAP-Rule" id="MF_00047"/>
    </source>
</evidence>
<feature type="binding site" evidence="12">
    <location>
        <position position="320"/>
    </location>
    <ligand>
        <name>Mg(2+)</name>
        <dbReference type="ChEBI" id="CHEBI:18420"/>
        <label>2</label>
    </ligand>
</feature>
<dbReference type="GO" id="GO:0005737">
    <property type="term" value="C:cytoplasm"/>
    <property type="evidence" value="ECO:0007669"/>
    <property type="project" value="UniProtKB-SubCell"/>
</dbReference>
<evidence type="ECO:0000256" key="1">
    <source>
        <dbReference type="ARBA" id="ARBA00004496"/>
    </source>
</evidence>
<dbReference type="InterPro" id="IPR000291">
    <property type="entry name" value="D-Ala_lig_Van_CS"/>
</dbReference>
<comment type="caution">
    <text evidence="15">The sequence shown here is derived from an EMBL/GenBank/DDBJ whole genome shotgun (WGS) entry which is preliminary data.</text>
</comment>
<dbReference type="GO" id="GO:0046872">
    <property type="term" value="F:metal ion binding"/>
    <property type="evidence" value="ECO:0007669"/>
    <property type="project" value="UniProtKB-KW"/>
</dbReference>
<comment type="function">
    <text evidence="10">Cell wall formation.</text>
</comment>
<keyword evidence="7 10" id="KW-0133">Cell shape</keyword>
<proteinExistence type="inferred from homology"/>
<feature type="binding site" evidence="12">
    <location>
        <position position="318"/>
    </location>
    <ligand>
        <name>Mg(2+)</name>
        <dbReference type="ChEBI" id="CHEBI:18420"/>
        <label>2</label>
    </ligand>
</feature>
<comment type="pathway">
    <text evidence="10">Cell wall biogenesis; peptidoglycan biosynthesis.</text>
</comment>
<dbReference type="PIRSF" id="PIRSF039102">
    <property type="entry name" value="Ddl/VanB"/>
    <property type="match status" value="1"/>
</dbReference>
<keyword evidence="4 10" id="KW-0436">Ligase</keyword>
<dbReference type="NCBIfam" id="TIGR01205">
    <property type="entry name" value="D_ala_D_alaTIGR"/>
    <property type="match status" value="1"/>
</dbReference>
<organism evidence="15 16">
    <name type="scientific">Hungatella hathewayi</name>
    <dbReference type="NCBI Taxonomy" id="154046"/>
    <lineage>
        <taxon>Bacteria</taxon>
        <taxon>Bacillati</taxon>
        <taxon>Bacillota</taxon>
        <taxon>Clostridia</taxon>
        <taxon>Lachnospirales</taxon>
        <taxon>Lachnospiraceae</taxon>
        <taxon>Hungatella</taxon>
    </lineage>
</organism>
<dbReference type="Pfam" id="PF07478">
    <property type="entry name" value="Dala_Dala_lig_C"/>
    <property type="match status" value="1"/>
</dbReference>
<dbReference type="EMBL" id="WNME01000002">
    <property type="protein sequence ID" value="MUB62095.1"/>
    <property type="molecule type" value="Genomic_DNA"/>
</dbReference>
<dbReference type="PROSITE" id="PS50975">
    <property type="entry name" value="ATP_GRASP"/>
    <property type="match status" value="1"/>
</dbReference>
<dbReference type="EC" id="6.3.2.4" evidence="10"/>
<comment type="cofactor">
    <cofactor evidence="12">
        <name>Mg(2+)</name>
        <dbReference type="ChEBI" id="CHEBI:18420"/>
    </cofactor>
    <cofactor evidence="12">
        <name>Mn(2+)</name>
        <dbReference type="ChEBI" id="CHEBI:29035"/>
    </cofactor>
    <text evidence="12">Binds 2 magnesium or manganese ions per subunit.</text>
</comment>